<gene>
    <name evidence="3" type="ORF">J2S63_002681</name>
</gene>
<sequence>MHDTNRRRLARTAAFTTALVLALGASPAMATGMKPGDPGPAPSGPPASDGPSNTSDPYSSSGPSYGTVSNCSVVSTPNFLGVSCGNGAGEGQTVKEYFGAEGVKDLPGCSHKALDASELAGLSYENTPGPEGSTWYWEYCLVDPKLGEQVRQAEISVSIVWIRNDAKVEKDDKLNALADLRQGTVPFPVAVPTPSTQPRVGAWTSFVDGTDDHVTVETPTVTLDAHVVGVTVKPLGKDARESVSCPGTGYHAERGDNPSTTDVEACWWQYSHSSSGQPMTTSEGQPAYPVEITATWAVDTIVGGVRSRFNTFQKSQVTPLPVTEIQALVVS</sequence>
<dbReference type="Proteomes" id="UP001183648">
    <property type="component" value="Unassembled WGS sequence"/>
</dbReference>
<feature type="region of interest" description="Disordered" evidence="1">
    <location>
        <begin position="30"/>
        <end position="62"/>
    </location>
</feature>
<feature type="signal peptide" evidence="2">
    <location>
        <begin position="1"/>
        <end position="30"/>
    </location>
</feature>
<evidence type="ECO:0000256" key="1">
    <source>
        <dbReference type="SAM" id="MobiDB-lite"/>
    </source>
</evidence>
<keyword evidence="2" id="KW-0732">Signal</keyword>
<dbReference type="PROSITE" id="PS51318">
    <property type="entry name" value="TAT"/>
    <property type="match status" value="1"/>
</dbReference>
<reference evidence="3 4" key="1">
    <citation type="submission" date="2023-07" db="EMBL/GenBank/DDBJ databases">
        <title>Sequencing the genomes of 1000 actinobacteria strains.</title>
        <authorList>
            <person name="Klenk H.-P."/>
        </authorList>
    </citation>
    <scope>NUCLEOTIDE SEQUENCE [LARGE SCALE GENOMIC DNA]</scope>
    <source>
        <strain evidence="3 4">DSM 19426</strain>
    </source>
</reference>
<evidence type="ECO:0008006" key="5">
    <source>
        <dbReference type="Google" id="ProtNLM"/>
    </source>
</evidence>
<dbReference type="InterPro" id="IPR006311">
    <property type="entry name" value="TAT_signal"/>
</dbReference>
<proteinExistence type="predicted"/>
<evidence type="ECO:0000313" key="3">
    <source>
        <dbReference type="EMBL" id="MDR7363128.1"/>
    </source>
</evidence>
<comment type="caution">
    <text evidence="3">The sequence shown here is derived from an EMBL/GenBank/DDBJ whole genome shotgun (WGS) entry which is preliminary data.</text>
</comment>
<evidence type="ECO:0000313" key="4">
    <source>
        <dbReference type="Proteomes" id="UP001183648"/>
    </source>
</evidence>
<feature type="compositionally biased region" description="Low complexity" evidence="1">
    <location>
        <begin position="46"/>
        <end position="62"/>
    </location>
</feature>
<evidence type="ECO:0000256" key="2">
    <source>
        <dbReference type="SAM" id="SignalP"/>
    </source>
</evidence>
<protein>
    <recommendedName>
        <fullName evidence="5">DUF3558 domain-containing protein</fullName>
    </recommendedName>
</protein>
<name>A0ABU2BXJ8_9ACTN</name>
<dbReference type="RefSeq" id="WP_310303106.1">
    <property type="nucleotide sequence ID" value="NZ_BAAAPS010000010.1"/>
</dbReference>
<accession>A0ABU2BXJ8</accession>
<feature type="chain" id="PRO_5047218875" description="DUF3558 domain-containing protein" evidence="2">
    <location>
        <begin position="31"/>
        <end position="331"/>
    </location>
</feature>
<keyword evidence="4" id="KW-1185">Reference proteome</keyword>
<organism evidence="3 4">
    <name type="scientific">Nocardioides marmoribigeumensis</name>
    <dbReference type="NCBI Taxonomy" id="433649"/>
    <lineage>
        <taxon>Bacteria</taxon>
        <taxon>Bacillati</taxon>
        <taxon>Actinomycetota</taxon>
        <taxon>Actinomycetes</taxon>
        <taxon>Propionibacteriales</taxon>
        <taxon>Nocardioidaceae</taxon>
        <taxon>Nocardioides</taxon>
    </lineage>
</organism>
<dbReference type="EMBL" id="JAVDYG010000001">
    <property type="protein sequence ID" value="MDR7363128.1"/>
    <property type="molecule type" value="Genomic_DNA"/>
</dbReference>